<comment type="caution">
    <text evidence="1">The sequence shown here is derived from an EMBL/GenBank/DDBJ whole genome shotgun (WGS) entry which is preliminary data.</text>
</comment>
<reference evidence="1" key="1">
    <citation type="journal article" date="2019" name="Sci. Rep.">
        <title>Draft genome of Tanacetum cinerariifolium, the natural source of mosquito coil.</title>
        <authorList>
            <person name="Yamashiro T."/>
            <person name="Shiraishi A."/>
            <person name="Satake H."/>
            <person name="Nakayama K."/>
        </authorList>
    </citation>
    <scope>NUCLEOTIDE SEQUENCE</scope>
</reference>
<protein>
    <submittedName>
        <fullName evidence="1">Uncharacterized protein</fullName>
    </submittedName>
</protein>
<name>A0A699IKE3_TANCI</name>
<dbReference type="EMBL" id="BKCJ010311750">
    <property type="protein sequence ID" value="GEZ69924.1"/>
    <property type="molecule type" value="Genomic_DNA"/>
</dbReference>
<evidence type="ECO:0000313" key="1">
    <source>
        <dbReference type="EMBL" id="GEZ69924.1"/>
    </source>
</evidence>
<feature type="non-terminal residue" evidence="1">
    <location>
        <position position="64"/>
    </location>
</feature>
<proteinExistence type="predicted"/>
<accession>A0A699IKE3</accession>
<organism evidence="1">
    <name type="scientific">Tanacetum cinerariifolium</name>
    <name type="common">Dalmatian daisy</name>
    <name type="synonym">Chrysanthemum cinerariifolium</name>
    <dbReference type="NCBI Taxonomy" id="118510"/>
    <lineage>
        <taxon>Eukaryota</taxon>
        <taxon>Viridiplantae</taxon>
        <taxon>Streptophyta</taxon>
        <taxon>Embryophyta</taxon>
        <taxon>Tracheophyta</taxon>
        <taxon>Spermatophyta</taxon>
        <taxon>Magnoliopsida</taxon>
        <taxon>eudicotyledons</taxon>
        <taxon>Gunneridae</taxon>
        <taxon>Pentapetalae</taxon>
        <taxon>asterids</taxon>
        <taxon>campanulids</taxon>
        <taxon>Asterales</taxon>
        <taxon>Asteraceae</taxon>
        <taxon>Asteroideae</taxon>
        <taxon>Anthemideae</taxon>
        <taxon>Anthemidinae</taxon>
        <taxon>Tanacetum</taxon>
    </lineage>
</organism>
<sequence length="64" mass="7000">MEEDFKENMVVMVAMVEGEVGADRGEVMGGGVDFRVSRSLLGGIPEKIMGDKVREELRVDRGSV</sequence>
<dbReference type="AlphaFoldDB" id="A0A699IKE3"/>
<gene>
    <name evidence="1" type="ORF">Tci_541897</name>
</gene>